<name>A0ABQ9ERM4_TEGGR</name>
<dbReference type="Pfam" id="PF23098">
    <property type="entry name" value="Beta-prop_NOL10_N"/>
    <property type="match status" value="1"/>
</dbReference>
<reference evidence="2 3" key="1">
    <citation type="submission" date="2022-12" db="EMBL/GenBank/DDBJ databases">
        <title>Chromosome-level genome of Tegillarca granosa.</title>
        <authorList>
            <person name="Kim J."/>
        </authorList>
    </citation>
    <scope>NUCLEOTIDE SEQUENCE [LARGE SCALE GENOMIC DNA]</scope>
    <source>
        <strain evidence="2">Teg-2019</strain>
        <tissue evidence="2">Adductor muscle</tissue>
    </source>
</reference>
<protein>
    <recommendedName>
        <fullName evidence="1">Nucleolar protein 10-like N-terminal domain-containing protein</fullName>
    </recommendedName>
</protein>
<keyword evidence="3" id="KW-1185">Reference proteome</keyword>
<evidence type="ECO:0000259" key="1">
    <source>
        <dbReference type="Pfam" id="PF23098"/>
    </source>
</evidence>
<sequence length="81" mass="9086">MDKKIVKLWNRETGKAFTAIEPGTDLNDLCLIPESGLLFMANEAPKLLTYYIPAMGTAPRWCSFLDNLTEELEESSSAIVY</sequence>
<accession>A0ABQ9ERM4</accession>
<dbReference type="PANTHER" id="PTHR14927">
    <property type="entry name" value="NUCLEOLAR PROTEIN 10"/>
    <property type="match status" value="1"/>
</dbReference>
<dbReference type="EMBL" id="JARBDR010000703">
    <property type="protein sequence ID" value="KAJ8307863.1"/>
    <property type="molecule type" value="Genomic_DNA"/>
</dbReference>
<dbReference type="PANTHER" id="PTHR14927:SF0">
    <property type="entry name" value="NUCLEOLAR PROTEIN 10"/>
    <property type="match status" value="1"/>
</dbReference>
<comment type="caution">
    <text evidence="2">The sequence shown here is derived from an EMBL/GenBank/DDBJ whole genome shotgun (WGS) entry which is preliminary data.</text>
</comment>
<evidence type="ECO:0000313" key="2">
    <source>
        <dbReference type="EMBL" id="KAJ8307863.1"/>
    </source>
</evidence>
<evidence type="ECO:0000313" key="3">
    <source>
        <dbReference type="Proteomes" id="UP001217089"/>
    </source>
</evidence>
<dbReference type="InterPro" id="IPR040382">
    <property type="entry name" value="NOL10/Enp2"/>
</dbReference>
<proteinExistence type="predicted"/>
<dbReference type="Proteomes" id="UP001217089">
    <property type="component" value="Unassembled WGS sequence"/>
</dbReference>
<dbReference type="InterPro" id="IPR056551">
    <property type="entry name" value="Beta-prop_NOL10_N"/>
</dbReference>
<gene>
    <name evidence="2" type="ORF">KUTeg_014586</name>
</gene>
<feature type="domain" description="Nucleolar protein 10-like N-terminal" evidence="1">
    <location>
        <begin position="2"/>
        <end position="75"/>
    </location>
</feature>
<organism evidence="2 3">
    <name type="scientific">Tegillarca granosa</name>
    <name type="common">Malaysian cockle</name>
    <name type="synonym">Anadara granosa</name>
    <dbReference type="NCBI Taxonomy" id="220873"/>
    <lineage>
        <taxon>Eukaryota</taxon>
        <taxon>Metazoa</taxon>
        <taxon>Spiralia</taxon>
        <taxon>Lophotrochozoa</taxon>
        <taxon>Mollusca</taxon>
        <taxon>Bivalvia</taxon>
        <taxon>Autobranchia</taxon>
        <taxon>Pteriomorphia</taxon>
        <taxon>Arcoida</taxon>
        <taxon>Arcoidea</taxon>
        <taxon>Arcidae</taxon>
        <taxon>Tegillarca</taxon>
    </lineage>
</organism>